<sequence length="1143" mass="130175">MSDINESINKSTSEQDESEESLCDDAKQLLARKITQFPSRTPFMTHSDGALQSTSNVVSTGRSTTFSTPVLALSTNSSTIRRQYVDIQAKIDENKDLKAKVFELQKEVFLMKRELPIIKDQDGNDFTAEYLECRNKLFNEETRRMEAEEELRLMKLNMDELKRIHERQRDEWLSRNERLVEERDALNEDYLVQQNELRSNIQQISQLTAQLNNLNGQLINDDGTESQADTSLSNMSILSHRDRMIEDLKGTILEMTVKEEQMKGLMDSLNVEIGKRNEQLNEQLKALDEERAKNIQSKQMIARLEQQLKETQNAHDLLKEELMNTKKKSDVEMDKLRQCLERRDKAINALLRKQPSEMSSSLNEIPRETFTSFASEHITDDNPVVQKLLEKLAGISKVNNELKNEVRELKKAGAFDQELDTSELIVSSDDDDDESSVWDVDRMLLENKKLAADLSKFGYGDKDPKCQRSDLSTVTDLYSHSITALDNLDSLKKKVLLLRRISLRLFEKLRGSATFLQSLLDEFGQGERGRSFFKEIEAMRIEFGRSASTINEIVDDIEVTENSIVGFKAQLERSMNCTMANGSKIIDDFGKSASEHNVGSIDNQQKISQLESELMDTKTKLAEREDAHTTIQSQRLVLHDKNEEIKRLSDALRARDDEISHCKMVCSSMKLKTHGLLDSMRDLLQTSPTNELRKGSASDQSHNLDANTSSSSHHQLSSQIAQIDADINAVSADLKRIQNAFKDCEKERELAANECERLSEQMTTLQIETAEYKRVYDDVAQRKAQAKAIGTQSDLNQQDVSNAEIEEMEQITTELIKLRLKNETAEKNLQLMCQAINRLQKGVNEPNDAIAQNVRKLNVSTMTLLGGNELVDMQGRLTDYASFANKMYTLIGKWTAKESCSFSKTSFTAADLERMYQKMVRIQKISDDEILSLKTQIERVEATRDRSSCDFNTSANARRLEVLRSEMTINEVNDMYRSSHSIVELIKDMLTSTATKHSCTFGSGKQQFDENSNENNLKEEDVNDALQKARTIRSQLATLCSRLTQYEKAKENFDPFDSVLMFAQIDTLKSENVKLQLMLSDAQSMLMSSHEKLRSQPNSGAMCDAIARELGKINRAMKSITRDVSKYRKMKHGTATRARTESS</sequence>
<gene>
    <name evidence="3" type="ORF">ASIM_LOCUS13960</name>
</gene>
<feature type="coiled-coil region" evidence="1">
    <location>
        <begin position="727"/>
        <end position="768"/>
    </location>
</feature>
<feature type="compositionally biased region" description="Polar residues" evidence="2">
    <location>
        <begin position="697"/>
        <end position="708"/>
    </location>
</feature>
<accession>A0A158PPG3</accession>
<keyword evidence="1" id="KW-0175">Coiled coil</keyword>
<dbReference type="AlphaFoldDB" id="A0A158PPG3"/>
<feature type="coiled-coil region" evidence="1">
    <location>
        <begin position="144"/>
        <end position="217"/>
    </location>
</feature>
<reference evidence="5" key="1">
    <citation type="submission" date="2016-04" db="UniProtKB">
        <authorList>
            <consortium name="WormBaseParasite"/>
        </authorList>
    </citation>
    <scope>IDENTIFICATION</scope>
</reference>
<evidence type="ECO:0000313" key="5">
    <source>
        <dbReference type="WBParaSite" id="ASIM_0001455001-mRNA-1"/>
    </source>
</evidence>
<proteinExistence type="predicted"/>
<organism evidence="5">
    <name type="scientific">Anisakis simplex</name>
    <name type="common">Herring worm</name>
    <dbReference type="NCBI Taxonomy" id="6269"/>
    <lineage>
        <taxon>Eukaryota</taxon>
        <taxon>Metazoa</taxon>
        <taxon>Ecdysozoa</taxon>
        <taxon>Nematoda</taxon>
        <taxon>Chromadorea</taxon>
        <taxon>Rhabditida</taxon>
        <taxon>Spirurina</taxon>
        <taxon>Ascaridomorpha</taxon>
        <taxon>Ascaridoidea</taxon>
        <taxon>Anisakidae</taxon>
        <taxon>Anisakis</taxon>
        <taxon>Anisakis simplex complex</taxon>
    </lineage>
</organism>
<name>A0A158PPG3_ANISI</name>
<feature type="region of interest" description="Disordered" evidence="2">
    <location>
        <begin position="1"/>
        <end position="21"/>
    </location>
</feature>
<evidence type="ECO:0000313" key="4">
    <source>
        <dbReference type="Proteomes" id="UP000267096"/>
    </source>
</evidence>
<evidence type="ECO:0000256" key="2">
    <source>
        <dbReference type="SAM" id="MobiDB-lite"/>
    </source>
</evidence>
<reference evidence="3 4" key="2">
    <citation type="submission" date="2018-11" db="EMBL/GenBank/DDBJ databases">
        <authorList>
            <consortium name="Pathogen Informatics"/>
        </authorList>
    </citation>
    <scope>NUCLEOTIDE SEQUENCE [LARGE SCALE GENOMIC DNA]</scope>
</reference>
<dbReference type="EMBL" id="UYRR01031562">
    <property type="protein sequence ID" value="VDK51045.1"/>
    <property type="molecule type" value="Genomic_DNA"/>
</dbReference>
<feature type="compositionally biased region" description="Polar residues" evidence="2">
    <location>
        <begin position="1"/>
        <end position="12"/>
    </location>
</feature>
<evidence type="ECO:0000313" key="3">
    <source>
        <dbReference type="EMBL" id="VDK51045.1"/>
    </source>
</evidence>
<protein>
    <submittedName>
        <fullName evidence="5">GRIP domain-containing protein</fullName>
    </submittedName>
</protein>
<feature type="coiled-coil region" evidence="1">
    <location>
        <begin position="385"/>
        <end position="412"/>
    </location>
</feature>
<keyword evidence="4" id="KW-1185">Reference proteome</keyword>
<dbReference type="Proteomes" id="UP000267096">
    <property type="component" value="Unassembled WGS sequence"/>
</dbReference>
<feature type="region of interest" description="Disordered" evidence="2">
    <location>
        <begin position="689"/>
        <end position="717"/>
    </location>
</feature>
<dbReference type="OrthoDB" id="5823734at2759"/>
<dbReference type="WBParaSite" id="ASIM_0001455001-mRNA-1">
    <property type="protein sequence ID" value="ASIM_0001455001-mRNA-1"/>
    <property type="gene ID" value="ASIM_0001455001"/>
</dbReference>
<feature type="coiled-coil region" evidence="1">
    <location>
        <begin position="270"/>
        <end position="328"/>
    </location>
</feature>
<evidence type="ECO:0000256" key="1">
    <source>
        <dbReference type="SAM" id="Coils"/>
    </source>
</evidence>